<organism evidence="1 2">
    <name type="scientific">Tothia fuscella</name>
    <dbReference type="NCBI Taxonomy" id="1048955"/>
    <lineage>
        <taxon>Eukaryota</taxon>
        <taxon>Fungi</taxon>
        <taxon>Dikarya</taxon>
        <taxon>Ascomycota</taxon>
        <taxon>Pezizomycotina</taxon>
        <taxon>Dothideomycetes</taxon>
        <taxon>Pleosporomycetidae</taxon>
        <taxon>Venturiales</taxon>
        <taxon>Cylindrosympodiaceae</taxon>
        <taxon>Tothia</taxon>
    </lineage>
</organism>
<dbReference type="Proteomes" id="UP000800235">
    <property type="component" value="Unassembled WGS sequence"/>
</dbReference>
<dbReference type="AlphaFoldDB" id="A0A9P4U0K8"/>
<sequence>MNVDYSWRYENELLFGTKAVHVFELEDSPPVVHAHSRGSDGSGDWDVELDGLVYDVESISHHLPIYHIKCTRLEIHLNSAAQKNPDGEWIYRSYTHSGVRGLINQIDEFLSMFRNLGEVEVIWIFQDIYEARLAQFARGHLFHDLARVLKTKRGLRRIWVGYSDGYLFDGWDQPRAGVRRRDPSMPGFAPNSLRWKKVGGRNGRWVLF</sequence>
<protein>
    <submittedName>
        <fullName evidence="1">Uncharacterized protein</fullName>
    </submittedName>
</protein>
<dbReference type="EMBL" id="MU007028">
    <property type="protein sequence ID" value="KAF2432038.1"/>
    <property type="molecule type" value="Genomic_DNA"/>
</dbReference>
<proteinExistence type="predicted"/>
<evidence type="ECO:0000313" key="2">
    <source>
        <dbReference type="Proteomes" id="UP000800235"/>
    </source>
</evidence>
<comment type="caution">
    <text evidence="1">The sequence shown here is derived from an EMBL/GenBank/DDBJ whole genome shotgun (WGS) entry which is preliminary data.</text>
</comment>
<evidence type="ECO:0000313" key="1">
    <source>
        <dbReference type="EMBL" id="KAF2432038.1"/>
    </source>
</evidence>
<name>A0A9P4U0K8_9PEZI</name>
<keyword evidence="2" id="KW-1185">Reference proteome</keyword>
<reference evidence="1" key="1">
    <citation type="journal article" date="2020" name="Stud. Mycol.">
        <title>101 Dothideomycetes genomes: a test case for predicting lifestyles and emergence of pathogens.</title>
        <authorList>
            <person name="Haridas S."/>
            <person name="Albert R."/>
            <person name="Binder M."/>
            <person name="Bloem J."/>
            <person name="Labutti K."/>
            <person name="Salamov A."/>
            <person name="Andreopoulos B."/>
            <person name="Baker S."/>
            <person name="Barry K."/>
            <person name="Bills G."/>
            <person name="Bluhm B."/>
            <person name="Cannon C."/>
            <person name="Castanera R."/>
            <person name="Culley D."/>
            <person name="Daum C."/>
            <person name="Ezra D."/>
            <person name="Gonzalez J."/>
            <person name="Henrissat B."/>
            <person name="Kuo A."/>
            <person name="Liang C."/>
            <person name="Lipzen A."/>
            <person name="Lutzoni F."/>
            <person name="Magnuson J."/>
            <person name="Mondo S."/>
            <person name="Nolan M."/>
            <person name="Ohm R."/>
            <person name="Pangilinan J."/>
            <person name="Park H.-J."/>
            <person name="Ramirez L."/>
            <person name="Alfaro M."/>
            <person name="Sun H."/>
            <person name="Tritt A."/>
            <person name="Yoshinaga Y."/>
            <person name="Zwiers L.-H."/>
            <person name="Turgeon B."/>
            <person name="Goodwin S."/>
            <person name="Spatafora J."/>
            <person name="Crous P."/>
            <person name="Grigoriev I."/>
        </authorList>
    </citation>
    <scope>NUCLEOTIDE SEQUENCE</scope>
    <source>
        <strain evidence="1">CBS 130266</strain>
    </source>
</reference>
<gene>
    <name evidence="1" type="ORF">EJ08DRAFT_659389</name>
</gene>
<accession>A0A9P4U0K8</accession>